<keyword evidence="2" id="KW-1185">Reference proteome</keyword>
<dbReference type="AlphaFoldDB" id="A0A834MKL8"/>
<sequence>MTRRGQDPVRFSIPAGGVVVALRSLGKVYQIPVLVNRTKQNLIQGGRLPVPRTKHRTVRFCEPFFTSPEDDLCAYLLQFGAS</sequence>
<reference evidence="1" key="1">
    <citation type="submission" date="2020-08" db="EMBL/GenBank/DDBJ databases">
        <title>Genome sequencing and assembly of the red palm weevil Rhynchophorus ferrugineus.</title>
        <authorList>
            <person name="Dias G.B."/>
            <person name="Bergman C.M."/>
            <person name="Manee M."/>
        </authorList>
    </citation>
    <scope>NUCLEOTIDE SEQUENCE</scope>
    <source>
        <strain evidence="1">AA-2017</strain>
        <tissue evidence="1">Whole larva</tissue>
    </source>
</reference>
<organism evidence="1 2">
    <name type="scientific">Rhynchophorus ferrugineus</name>
    <name type="common">Red palm weevil</name>
    <name type="synonym">Curculio ferrugineus</name>
    <dbReference type="NCBI Taxonomy" id="354439"/>
    <lineage>
        <taxon>Eukaryota</taxon>
        <taxon>Metazoa</taxon>
        <taxon>Ecdysozoa</taxon>
        <taxon>Arthropoda</taxon>
        <taxon>Hexapoda</taxon>
        <taxon>Insecta</taxon>
        <taxon>Pterygota</taxon>
        <taxon>Neoptera</taxon>
        <taxon>Endopterygota</taxon>
        <taxon>Coleoptera</taxon>
        <taxon>Polyphaga</taxon>
        <taxon>Cucujiformia</taxon>
        <taxon>Curculionidae</taxon>
        <taxon>Dryophthorinae</taxon>
        <taxon>Rhynchophorus</taxon>
    </lineage>
</organism>
<name>A0A834MKL8_RHYFE</name>
<evidence type="ECO:0000313" key="2">
    <source>
        <dbReference type="Proteomes" id="UP000625711"/>
    </source>
</evidence>
<comment type="caution">
    <text evidence="1">The sequence shown here is derived from an EMBL/GenBank/DDBJ whole genome shotgun (WGS) entry which is preliminary data.</text>
</comment>
<gene>
    <name evidence="1" type="ORF">GWI33_009789</name>
</gene>
<proteinExistence type="predicted"/>
<accession>A0A834MKL8</accession>
<dbReference type="EMBL" id="JAACXV010000043">
    <property type="protein sequence ID" value="KAF7285811.1"/>
    <property type="molecule type" value="Genomic_DNA"/>
</dbReference>
<dbReference type="Proteomes" id="UP000625711">
    <property type="component" value="Unassembled WGS sequence"/>
</dbReference>
<evidence type="ECO:0000313" key="1">
    <source>
        <dbReference type="EMBL" id="KAF7285811.1"/>
    </source>
</evidence>
<protein>
    <submittedName>
        <fullName evidence="1">Uncharacterized protein</fullName>
    </submittedName>
</protein>